<dbReference type="Proteomes" id="UP000034875">
    <property type="component" value="Unassembled WGS sequence"/>
</dbReference>
<sequence>MRKSKLTKKHNAEIEREVEQLEMENSTALADLYNNEDNHHDKKNIEADINNFRPKVKTWWQRVQTASSILIIILMVSAATGWFFFQKNRAPFSGQGLALTWQTSENIASGELTTIILEAENKEQIDLQKITMDITLPNNFVVSKTSPELVEGSALRWRVDSLSGGEKVSAAIEGAYTGPENKMSLRAYASYNPAGLTSNFSVSAEKEVPILVSDYEVVLSPAVTFKIGEKQVLTLDIISKNDMTSPVIQVLLPEAVGLDNVAPAKDKDVPEDRLLQWTMPEFKANKKQSFKFSVTPSAQTPANSKVAIIIGLKQNQTMKVLSTIIKPFGLNSSAVDVKLVLKNETKFLDWGADAPMQVVLKSLAQGVFKDAKLTVNLAGPVRWGGIKGEVKPQDGFGQNMVWTEKEFSDLKNVGASAIILPFIVPLENSSTTESALSGKVIFAGTLTTDTDKGGYPVSVEYIFGSVPMKGAVTLNSTAQYFDENMQPVGSGPLPPVVGKGTTYSIVWRIASPNQNLVNVIIKANLPSAVIFNSSLTPNVNYDATARTISWQASNLSKSATASRIEFSITLNPQAVDAGKVVGLLGKTSVTATDEQGQIINQIADGVTTADAVNGKGVVQLQ</sequence>
<evidence type="ECO:0000313" key="3">
    <source>
        <dbReference type="EMBL" id="KKS43797.1"/>
    </source>
</evidence>
<keyword evidence="2" id="KW-0472">Membrane</keyword>
<feature type="coiled-coil region" evidence="1">
    <location>
        <begin position="4"/>
        <end position="31"/>
    </location>
</feature>
<keyword evidence="2" id="KW-0812">Transmembrane</keyword>
<evidence type="ECO:0000313" key="4">
    <source>
        <dbReference type="Proteomes" id="UP000034875"/>
    </source>
</evidence>
<keyword evidence="2" id="KW-1133">Transmembrane helix</keyword>
<evidence type="ECO:0000256" key="1">
    <source>
        <dbReference type="SAM" id="Coils"/>
    </source>
</evidence>
<gene>
    <name evidence="3" type="ORF">UV05_C0020G0003</name>
</gene>
<accession>A0A0G0Z508</accession>
<feature type="transmembrane region" description="Helical" evidence="2">
    <location>
        <begin position="63"/>
        <end position="85"/>
    </location>
</feature>
<reference evidence="3 4" key="1">
    <citation type="journal article" date="2015" name="Nature">
        <title>rRNA introns, odd ribosomes, and small enigmatic genomes across a large radiation of phyla.</title>
        <authorList>
            <person name="Brown C.T."/>
            <person name="Hug L.A."/>
            <person name="Thomas B.C."/>
            <person name="Sharon I."/>
            <person name="Castelle C.J."/>
            <person name="Singh A."/>
            <person name="Wilkins M.J."/>
            <person name="Williams K.H."/>
            <person name="Banfield J.F."/>
        </authorList>
    </citation>
    <scope>NUCLEOTIDE SEQUENCE [LARGE SCALE GENOMIC DNA]</scope>
</reference>
<dbReference type="EMBL" id="LCCZ01000020">
    <property type="protein sequence ID" value="KKS43797.1"/>
    <property type="molecule type" value="Genomic_DNA"/>
</dbReference>
<name>A0A0G0Z508_9BACT</name>
<protein>
    <recommendedName>
        <fullName evidence="5">DUF11 domain-containing protein</fullName>
    </recommendedName>
</protein>
<evidence type="ECO:0000256" key="2">
    <source>
        <dbReference type="SAM" id="Phobius"/>
    </source>
</evidence>
<evidence type="ECO:0008006" key="5">
    <source>
        <dbReference type="Google" id="ProtNLM"/>
    </source>
</evidence>
<comment type="caution">
    <text evidence="3">The sequence shown here is derived from an EMBL/GenBank/DDBJ whole genome shotgun (WGS) entry which is preliminary data.</text>
</comment>
<dbReference type="AlphaFoldDB" id="A0A0G0Z508"/>
<proteinExistence type="predicted"/>
<organism evidence="3 4">
    <name type="scientific">candidate division CPR1 bacterium GW2011_GWA2_42_17</name>
    <dbReference type="NCBI Taxonomy" id="1618341"/>
    <lineage>
        <taxon>Bacteria</taxon>
        <taxon>candidate division CPR1</taxon>
    </lineage>
</organism>
<keyword evidence="1" id="KW-0175">Coiled coil</keyword>